<organism evidence="2">
    <name type="scientific">uncultured Chloroflexota bacterium</name>
    <dbReference type="NCBI Taxonomy" id="166587"/>
    <lineage>
        <taxon>Bacteria</taxon>
        <taxon>Bacillati</taxon>
        <taxon>Chloroflexota</taxon>
        <taxon>environmental samples</taxon>
    </lineage>
</organism>
<feature type="compositionally biased region" description="Low complexity" evidence="1">
    <location>
        <begin position="1"/>
        <end position="12"/>
    </location>
</feature>
<accession>A0A6J4K8T2</accession>
<name>A0A6J4K8T2_9CHLR</name>
<keyword evidence="2" id="KW-0808">Transferase</keyword>
<evidence type="ECO:0000256" key="1">
    <source>
        <dbReference type="SAM" id="MobiDB-lite"/>
    </source>
</evidence>
<sequence>MTAVDAAALTTDASDKSTTEVLPPPQETIAPRTDAPAFAHPSEAEFARVLDFYQLQWQYEPRSFPLREDESGRIIERFTPDFYLPDLDLYIELTTLKQSLVTKKNRKLRRLRELYPEVNIKLLYRRDFLNLARKFGLRMEGQSA</sequence>
<dbReference type="Gene3D" id="3.40.91.30">
    <property type="match status" value="1"/>
</dbReference>
<proteinExistence type="predicted"/>
<protein>
    <submittedName>
        <fullName evidence="2">Hypoxanthine-guanine phosphoribosyltransferase</fullName>
        <ecNumber evidence="2">2.4.2.8</ecNumber>
    </submittedName>
</protein>
<gene>
    <name evidence="2" type="ORF">AVDCRST_MAG77-5489</name>
</gene>
<keyword evidence="2" id="KW-0328">Glycosyltransferase</keyword>
<dbReference type="AlphaFoldDB" id="A0A6J4K8T2"/>
<dbReference type="EC" id="2.4.2.8" evidence="2"/>
<dbReference type="EMBL" id="CADCTC010000287">
    <property type="protein sequence ID" value="CAA9299337.1"/>
    <property type="molecule type" value="Genomic_DNA"/>
</dbReference>
<evidence type="ECO:0000313" key="2">
    <source>
        <dbReference type="EMBL" id="CAA9299337.1"/>
    </source>
</evidence>
<dbReference type="GO" id="GO:0016757">
    <property type="term" value="F:glycosyltransferase activity"/>
    <property type="evidence" value="ECO:0007669"/>
    <property type="project" value="UniProtKB-KW"/>
</dbReference>
<feature type="region of interest" description="Disordered" evidence="1">
    <location>
        <begin position="1"/>
        <end position="33"/>
    </location>
</feature>
<reference evidence="2" key="1">
    <citation type="submission" date="2020-02" db="EMBL/GenBank/DDBJ databases">
        <authorList>
            <person name="Meier V. D."/>
        </authorList>
    </citation>
    <scope>NUCLEOTIDE SEQUENCE</scope>
    <source>
        <strain evidence="2">AVDCRST_MAG77</strain>
    </source>
</reference>